<sequence>MHGHCASSPASAMRRHRVATILKRPARLERLPTSILSRLEILNHINLKLLFGALLVLAGIASSLLARRFGAPLLLVFLVLGLLLGVDGPGGVRYDDAPFTYLAGSLALALILFEGGLQTRAAQVRGSVLPSLTLATVGVIVTALLTAVAAYFLLKLEPMRALLLGTILASTDAAAVFFLIRAGGLHLERRTGSTLEVESGANDPVAVFLTIAVTGWLAGQGVSLSALALQVVWAIVCGVALGYAGGRLIVWSLNRFNLSSGLHPWLAMAGALCVFALTNWLGGSGFLAVYLAGIVVANRPVRARHEVMSVQDAVTWFAQLVMFLLLGLLATPSRLLDVLWPALGIAAFLMFVARPAAVVMCLLPFRYRAGEIGFIAWVGLRGAVGIFLASIPLLAKLPNAWLYFNVAFVIVLTSLLVQGWTLTHAAHWFDVAVPRSDPDTRRVQLDLPGQLDYDLLGYRVPVGAKALDAAHWPPDTRLMMAVRDGRVLAAGEAGALRPDDYAYLLAPAGSARRIDWLFVGHEGEGPAHTHFGNFPLPGDVALGELAQFYGLRVPKRFAGRSAAQLFDERFDEAPQIGDRLNLGPATLIVRALEDGRVTQVGLELVSLGERLISGRRPAEHG</sequence>
<feature type="transmembrane region" description="Helical" evidence="9">
    <location>
        <begin position="224"/>
        <end position="244"/>
    </location>
</feature>
<dbReference type="Pfam" id="PF03471">
    <property type="entry name" value="CorC_HlyC"/>
    <property type="match status" value="1"/>
</dbReference>
<evidence type="ECO:0000256" key="3">
    <source>
        <dbReference type="ARBA" id="ARBA00022449"/>
    </source>
</evidence>
<evidence type="ECO:0000256" key="8">
    <source>
        <dbReference type="ARBA" id="ARBA00023136"/>
    </source>
</evidence>
<evidence type="ECO:0000256" key="7">
    <source>
        <dbReference type="ARBA" id="ARBA00023065"/>
    </source>
</evidence>
<dbReference type="GO" id="GO:0015297">
    <property type="term" value="F:antiporter activity"/>
    <property type="evidence" value="ECO:0007669"/>
    <property type="project" value="UniProtKB-KW"/>
</dbReference>
<keyword evidence="7" id="KW-0406">Ion transport</keyword>
<dbReference type="InterPro" id="IPR038770">
    <property type="entry name" value="Na+/solute_symporter_sf"/>
</dbReference>
<accession>A0A3M2I3T8</accession>
<name>A0A3M2I3T8_9GAMM</name>
<protein>
    <submittedName>
        <fullName evidence="11">Potassium/proton antiporter</fullName>
    </submittedName>
</protein>
<feature type="transmembrane region" description="Helical" evidence="9">
    <location>
        <begin position="374"/>
        <end position="394"/>
    </location>
</feature>
<evidence type="ECO:0000256" key="1">
    <source>
        <dbReference type="ARBA" id="ARBA00004651"/>
    </source>
</evidence>
<gene>
    <name evidence="11" type="ORF">EBB59_06305</name>
</gene>
<comment type="caution">
    <text evidence="11">The sequence shown here is derived from an EMBL/GenBank/DDBJ whole genome shotgun (WGS) entry which is preliminary data.</text>
</comment>
<evidence type="ECO:0000256" key="5">
    <source>
        <dbReference type="ARBA" id="ARBA00022692"/>
    </source>
</evidence>
<feature type="transmembrane region" description="Helical" evidence="9">
    <location>
        <begin position="129"/>
        <end position="154"/>
    </location>
</feature>
<keyword evidence="3" id="KW-0050">Antiport</keyword>
<comment type="subcellular location">
    <subcellularLocation>
        <location evidence="1">Cell membrane</location>
        <topology evidence="1">Multi-pass membrane protein</topology>
    </subcellularLocation>
</comment>
<evidence type="ECO:0000313" key="11">
    <source>
        <dbReference type="EMBL" id="RMH93147.1"/>
    </source>
</evidence>
<keyword evidence="4" id="KW-1003">Cell membrane</keyword>
<feature type="transmembrane region" description="Helical" evidence="9">
    <location>
        <begin position="98"/>
        <end position="117"/>
    </location>
</feature>
<dbReference type="AlphaFoldDB" id="A0A3M2I3T8"/>
<organism evidence="11 12">
    <name type="scientific">Solilutibacter pythonis</name>
    <dbReference type="NCBI Taxonomy" id="2483112"/>
    <lineage>
        <taxon>Bacteria</taxon>
        <taxon>Pseudomonadati</taxon>
        <taxon>Pseudomonadota</taxon>
        <taxon>Gammaproteobacteria</taxon>
        <taxon>Lysobacterales</taxon>
        <taxon>Lysobacteraceae</taxon>
        <taxon>Solilutibacter</taxon>
    </lineage>
</organism>
<dbReference type="Gene3D" id="1.20.1530.20">
    <property type="match status" value="1"/>
</dbReference>
<evidence type="ECO:0000259" key="10">
    <source>
        <dbReference type="SMART" id="SM01091"/>
    </source>
</evidence>
<dbReference type="Proteomes" id="UP000275012">
    <property type="component" value="Unassembled WGS sequence"/>
</dbReference>
<feature type="transmembrane region" description="Helical" evidence="9">
    <location>
        <begin position="73"/>
        <end position="92"/>
    </location>
</feature>
<feature type="transmembrane region" description="Helical" evidence="9">
    <location>
        <begin position="313"/>
        <end position="332"/>
    </location>
</feature>
<keyword evidence="12" id="KW-1185">Reference proteome</keyword>
<keyword evidence="5 9" id="KW-0812">Transmembrane</keyword>
<feature type="transmembrane region" description="Helical" evidence="9">
    <location>
        <begin position="338"/>
        <end position="362"/>
    </location>
</feature>
<dbReference type="EMBL" id="RFLY01000007">
    <property type="protein sequence ID" value="RMH93147.1"/>
    <property type="molecule type" value="Genomic_DNA"/>
</dbReference>
<evidence type="ECO:0000256" key="4">
    <source>
        <dbReference type="ARBA" id="ARBA00022475"/>
    </source>
</evidence>
<feature type="transmembrane region" description="Helical" evidence="9">
    <location>
        <begin position="400"/>
        <end position="417"/>
    </location>
</feature>
<dbReference type="NCBIfam" id="NF003714">
    <property type="entry name" value="PRK05326.1-1"/>
    <property type="match status" value="1"/>
</dbReference>
<evidence type="ECO:0000256" key="6">
    <source>
        <dbReference type="ARBA" id="ARBA00022989"/>
    </source>
</evidence>
<dbReference type="SMART" id="SM01091">
    <property type="entry name" value="CorC_HlyC"/>
    <property type="match status" value="1"/>
</dbReference>
<dbReference type="InterPro" id="IPR005170">
    <property type="entry name" value="Transptr-assoc_dom"/>
</dbReference>
<dbReference type="NCBIfam" id="NF003716">
    <property type="entry name" value="PRK05326.1-3"/>
    <property type="match status" value="1"/>
</dbReference>
<dbReference type="PANTHER" id="PTHR32507:SF7">
    <property type="entry name" value="K(+)_H(+) ANTIPORTER NHAP2"/>
    <property type="match status" value="1"/>
</dbReference>
<feature type="domain" description="Transporter-associated" evidence="10">
    <location>
        <begin position="527"/>
        <end position="606"/>
    </location>
</feature>
<proteinExistence type="predicted"/>
<evidence type="ECO:0000256" key="9">
    <source>
        <dbReference type="SAM" id="Phobius"/>
    </source>
</evidence>
<evidence type="ECO:0000313" key="12">
    <source>
        <dbReference type="Proteomes" id="UP000275012"/>
    </source>
</evidence>
<dbReference type="PANTHER" id="PTHR32507">
    <property type="entry name" value="NA(+)/H(+) ANTIPORTER 1"/>
    <property type="match status" value="1"/>
</dbReference>
<feature type="transmembrane region" description="Helical" evidence="9">
    <location>
        <begin position="160"/>
        <end position="180"/>
    </location>
</feature>
<reference evidence="11 12" key="1">
    <citation type="submission" date="2018-10" db="EMBL/GenBank/DDBJ databases">
        <title>Proposal of Lysobacter pythonis sp. nov. isolated from royal pythons (Python regius).</title>
        <authorList>
            <person name="Hans-Juergen B."/>
            <person name="Huptas C."/>
            <person name="Sandra B."/>
            <person name="Igor L."/>
            <person name="Joachim S."/>
            <person name="Siegfried S."/>
            <person name="Mareike W."/>
            <person name="Peter K."/>
        </authorList>
    </citation>
    <scope>NUCLEOTIDE SEQUENCE [LARGE SCALE GENOMIC DNA]</scope>
    <source>
        <strain evidence="11 12">4284/11</strain>
    </source>
</reference>
<evidence type="ECO:0000256" key="2">
    <source>
        <dbReference type="ARBA" id="ARBA00022448"/>
    </source>
</evidence>
<keyword evidence="6 9" id="KW-1133">Transmembrane helix</keyword>
<dbReference type="InterPro" id="IPR006153">
    <property type="entry name" value="Cation/H_exchanger_TM"/>
</dbReference>
<dbReference type="Pfam" id="PF00999">
    <property type="entry name" value="Na_H_Exchanger"/>
    <property type="match status" value="1"/>
</dbReference>
<keyword evidence="8 9" id="KW-0472">Membrane</keyword>
<dbReference type="GO" id="GO:0005886">
    <property type="term" value="C:plasma membrane"/>
    <property type="evidence" value="ECO:0007669"/>
    <property type="project" value="UniProtKB-SubCell"/>
</dbReference>
<feature type="transmembrane region" description="Helical" evidence="9">
    <location>
        <begin position="45"/>
        <end position="66"/>
    </location>
</feature>
<dbReference type="GO" id="GO:1902600">
    <property type="term" value="P:proton transmembrane transport"/>
    <property type="evidence" value="ECO:0007669"/>
    <property type="project" value="InterPro"/>
</dbReference>
<keyword evidence="2" id="KW-0813">Transport</keyword>
<feature type="transmembrane region" description="Helical" evidence="9">
    <location>
        <begin position="201"/>
        <end position="218"/>
    </location>
</feature>
<dbReference type="NCBIfam" id="NF003715">
    <property type="entry name" value="PRK05326.1-2"/>
    <property type="match status" value="1"/>
</dbReference>